<sequence length="229" mass="25859">MLEQNQSLFFTLPGEIRNAIYDLIFITSNSEPITDPHFASTSSAVTSPHQIVPPLGLSFLATCKRVLDEAPSQKAYTGNTFRFTSVSRLRGFSLAVPKQVRHLVEDVEIDVRELSGAHPQRSREWTEHLFYATNAHSPSIGSFKVDLPGIKTLRLNFEAWPRIDAVREELWFLLKRLLLHVRGLERVVVSGWSRGVWMAKQDPWSSVHYAGSDAVGKDELIEWMCGAVL</sequence>
<keyword evidence="2" id="KW-1185">Reference proteome</keyword>
<protein>
    <submittedName>
        <fullName evidence="1">Uncharacterized protein</fullName>
    </submittedName>
</protein>
<name>A0ACC3D3W3_9PEZI</name>
<comment type="caution">
    <text evidence="1">The sequence shown here is derived from an EMBL/GenBank/DDBJ whole genome shotgun (WGS) entry which is preliminary data.</text>
</comment>
<dbReference type="Proteomes" id="UP001186974">
    <property type="component" value="Unassembled WGS sequence"/>
</dbReference>
<reference evidence="1" key="1">
    <citation type="submission" date="2024-09" db="EMBL/GenBank/DDBJ databases">
        <title>Black Yeasts Isolated from many extreme environments.</title>
        <authorList>
            <person name="Coleine C."/>
            <person name="Stajich J.E."/>
            <person name="Selbmann L."/>
        </authorList>
    </citation>
    <scope>NUCLEOTIDE SEQUENCE</scope>
    <source>
        <strain evidence="1">CCFEE 5737</strain>
    </source>
</reference>
<accession>A0ACC3D3W3</accession>
<evidence type="ECO:0000313" key="2">
    <source>
        <dbReference type="Proteomes" id="UP001186974"/>
    </source>
</evidence>
<evidence type="ECO:0000313" key="1">
    <source>
        <dbReference type="EMBL" id="KAK3061410.1"/>
    </source>
</evidence>
<feature type="non-terminal residue" evidence="1">
    <location>
        <position position="229"/>
    </location>
</feature>
<organism evidence="1 2">
    <name type="scientific">Coniosporium uncinatum</name>
    <dbReference type="NCBI Taxonomy" id="93489"/>
    <lineage>
        <taxon>Eukaryota</taxon>
        <taxon>Fungi</taxon>
        <taxon>Dikarya</taxon>
        <taxon>Ascomycota</taxon>
        <taxon>Pezizomycotina</taxon>
        <taxon>Dothideomycetes</taxon>
        <taxon>Dothideomycetes incertae sedis</taxon>
        <taxon>Coniosporium</taxon>
    </lineage>
</organism>
<gene>
    <name evidence="1" type="ORF">LTS18_006323</name>
</gene>
<proteinExistence type="predicted"/>
<dbReference type="EMBL" id="JAWDJW010007861">
    <property type="protein sequence ID" value="KAK3061410.1"/>
    <property type="molecule type" value="Genomic_DNA"/>
</dbReference>